<name>A0A2L0H448_RHIFR</name>
<dbReference type="AlphaFoldDB" id="A0A2L0H448"/>
<dbReference type="EMBL" id="CP024307">
    <property type="protein sequence ID" value="AUX76214.1"/>
    <property type="molecule type" value="Genomic_DNA"/>
</dbReference>
<dbReference type="InterPro" id="IPR025272">
    <property type="entry name" value="SocA_Panacea"/>
</dbReference>
<dbReference type="Proteomes" id="UP000239340">
    <property type="component" value="Chromosome"/>
</dbReference>
<gene>
    <name evidence="2" type="ORF">NXT3_CH01639</name>
</gene>
<evidence type="ECO:0000313" key="2">
    <source>
        <dbReference type="EMBL" id="AUX76214.1"/>
    </source>
</evidence>
<organism evidence="2 3">
    <name type="scientific">Rhizobium fredii</name>
    <name type="common">Sinorhizobium fredii</name>
    <dbReference type="NCBI Taxonomy" id="380"/>
    <lineage>
        <taxon>Bacteria</taxon>
        <taxon>Pseudomonadati</taxon>
        <taxon>Pseudomonadota</taxon>
        <taxon>Alphaproteobacteria</taxon>
        <taxon>Hyphomicrobiales</taxon>
        <taxon>Rhizobiaceae</taxon>
        <taxon>Sinorhizobium/Ensifer group</taxon>
        <taxon>Sinorhizobium</taxon>
    </lineage>
</organism>
<proteinExistence type="predicted"/>
<accession>A0A2L0H448</accession>
<dbReference type="Pfam" id="PF13274">
    <property type="entry name" value="SocA_Panacea"/>
    <property type="match status" value="1"/>
</dbReference>
<feature type="domain" description="Antitoxin SocA-like Panacea" evidence="1">
    <location>
        <begin position="27"/>
        <end position="129"/>
    </location>
</feature>
<protein>
    <recommendedName>
        <fullName evidence="1">Antitoxin SocA-like Panacea domain-containing protein</fullName>
    </recommendedName>
</protein>
<evidence type="ECO:0000313" key="3">
    <source>
        <dbReference type="Proteomes" id="UP000239340"/>
    </source>
</evidence>
<sequence length="160" mass="18412">MATTRDAVAYLIANYPHKDELSKARVTKMVYLADWKAALDHGHQLTPINWRFHHFGPYVDDVHQMALDDPAFKVRSEINMYGKRKERIELVVPQATSVTLNDWEKRILDHVISNTKTLNWDGFIKLVYSTYPILSGERGAQLNLLASAKAYRELNATLQE</sequence>
<evidence type="ECO:0000259" key="1">
    <source>
        <dbReference type="Pfam" id="PF13274"/>
    </source>
</evidence>
<reference evidence="2 3" key="1">
    <citation type="submission" date="2017-10" db="EMBL/GenBank/DDBJ databases">
        <title>Analysis of the genome sequences of Rhizobium populations associated to common bean (phaseolus vulgaris).</title>
        <authorList>
            <person name="Bustos P."/>
            <person name="Santamaria R.I."/>
            <person name="Miranda-Sanchez F."/>
            <person name="Perez-Carrascal O."/>
            <person name="Juarez S."/>
            <person name="Lozano L."/>
            <person name="Martinez-Flores I."/>
            <person name="Vinuesa P."/>
            <person name="Martinez-Romero E."/>
            <person name="Cevallos M.A."/>
            <person name="Romero D."/>
            <person name="Davila G."/>
            <person name="Gonzalez V."/>
        </authorList>
    </citation>
    <scope>NUCLEOTIDE SEQUENCE [LARGE SCALE GENOMIC DNA]</scope>
    <source>
        <strain evidence="2 3">NXT3</strain>
    </source>
</reference>
<dbReference type="RefSeq" id="WP_104839087.1">
    <property type="nucleotide sequence ID" value="NZ_CP024307.1"/>
</dbReference>